<dbReference type="PANTHER" id="PTHR12526">
    <property type="entry name" value="GLYCOSYLTRANSFERASE"/>
    <property type="match status" value="1"/>
</dbReference>
<dbReference type="Gene3D" id="3.40.50.2000">
    <property type="entry name" value="Glycogen Phosphorylase B"/>
    <property type="match status" value="1"/>
</dbReference>
<dbReference type="AlphaFoldDB" id="A0A3M7TFC2"/>
<accession>A0A3M7TFC2</accession>
<reference evidence="1 2" key="1">
    <citation type="submission" date="2018-08" db="EMBL/GenBank/DDBJ databases">
        <title>Chryseobacterium nematophagum: a novel matrix digesting pathogen of nematodes.</title>
        <authorList>
            <person name="Page A."/>
            <person name="Roberts M."/>
            <person name="Felix M.-A."/>
            <person name="Weir W."/>
        </authorList>
    </citation>
    <scope>NUCLEOTIDE SEQUENCE [LARGE SCALE GENOMIC DNA]</scope>
    <source>
        <strain evidence="1 2">JUb129</strain>
    </source>
</reference>
<evidence type="ECO:0000313" key="1">
    <source>
        <dbReference type="EMBL" id="RNA61686.1"/>
    </source>
</evidence>
<comment type="caution">
    <text evidence="1">The sequence shown here is derived from an EMBL/GenBank/DDBJ whole genome shotgun (WGS) entry which is preliminary data.</text>
</comment>
<dbReference type="Proteomes" id="UP000278775">
    <property type="component" value="Unassembled WGS sequence"/>
</dbReference>
<dbReference type="Gene3D" id="3.40.50.11090">
    <property type="match status" value="1"/>
</dbReference>
<organism evidence="1 2">
    <name type="scientific">Chryseobacterium nematophagum</name>
    <dbReference type="NCBI Taxonomy" id="2305228"/>
    <lineage>
        <taxon>Bacteria</taxon>
        <taxon>Pseudomonadati</taxon>
        <taxon>Bacteroidota</taxon>
        <taxon>Flavobacteriia</taxon>
        <taxon>Flavobacteriales</taxon>
        <taxon>Weeksellaceae</taxon>
        <taxon>Chryseobacterium group</taxon>
        <taxon>Chryseobacterium</taxon>
    </lineage>
</organism>
<evidence type="ECO:0000313" key="2">
    <source>
        <dbReference type="Proteomes" id="UP000278775"/>
    </source>
</evidence>
<proteinExistence type="predicted"/>
<dbReference type="OrthoDB" id="1522162at2"/>
<keyword evidence="1" id="KW-0808">Transferase</keyword>
<dbReference type="GO" id="GO:0016740">
    <property type="term" value="F:transferase activity"/>
    <property type="evidence" value="ECO:0007669"/>
    <property type="project" value="UniProtKB-KW"/>
</dbReference>
<sequence>MKILIPLVGGFGNAGGWRVLSKLADYWIAYGHDVSFLAYEKTSEPYFPTKARVFYYNLSGEIKNHNNSDAISPLFGPLYLRKALIKAMNFLEADIVLATHSFTAYPVKKSNIKAKKFYYIQAYEPDYYYKKDIKTQFFKWISKRSYKLGLNMIVNAPMYLSYKEIKTNMFVYPGLDMQNYSPAITKLKQEKTILGTIGRKEEYKGTTYIIEAFKILQEKVDNIELHIAFGDKELEKNDGIKVLNPHGDQNLANFYKSLDMYICAGTIQLEAVHYPIIEAMACKIPVITTGYLPASSLNSWMVPIRNPHAISDQVLEVMNNKFTDKMDKAYEDIKVFEWNNVASKMIEYFKEM</sequence>
<dbReference type="RefSeq" id="WP_122635811.1">
    <property type="nucleotide sequence ID" value="NZ_QWIU01000002.1"/>
</dbReference>
<name>A0A3M7TFC2_9FLAO</name>
<dbReference type="CDD" id="cd03801">
    <property type="entry name" value="GT4_PimA-like"/>
    <property type="match status" value="1"/>
</dbReference>
<dbReference type="EMBL" id="QWIU01000002">
    <property type="protein sequence ID" value="RNA61686.1"/>
    <property type="molecule type" value="Genomic_DNA"/>
</dbReference>
<protein>
    <submittedName>
        <fullName evidence="1">Glycosyltransferase</fullName>
    </submittedName>
</protein>
<dbReference type="Pfam" id="PF13692">
    <property type="entry name" value="Glyco_trans_1_4"/>
    <property type="match status" value="1"/>
</dbReference>
<gene>
    <name evidence="1" type="ORF">D1631_06970</name>
</gene>
<dbReference type="SUPFAM" id="SSF53756">
    <property type="entry name" value="UDP-Glycosyltransferase/glycogen phosphorylase"/>
    <property type="match status" value="1"/>
</dbReference>